<accession>A0A0C9XS71</accession>
<protein>
    <submittedName>
        <fullName evidence="1">Uncharacterized protein</fullName>
    </submittedName>
</protein>
<reference evidence="1 2" key="1">
    <citation type="submission" date="2014-04" db="EMBL/GenBank/DDBJ databases">
        <authorList>
            <consortium name="DOE Joint Genome Institute"/>
            <person name="Kuo A."/>
            <person name="Kohler A."/>
            <person name="Costa M.D."/>
            <person name="Nagy L.G."/>
            <person name="Floudas D."/>
            <person name="Copeland A."/>
            <person name="Barry K.W."/>
            <person name="Cichocki N."/>
            <person name="Veneault-Fourrey C."/>
            <person name="LaButti K."/>
            <person name="Lindquist E.A."/>
            <person name="Lipzen A."/>
            <person name="Lundell T."/>
            <person name="Morin E."/>
            <person name="Murat C."/>
            <person name="Sun H."/>
            <person name="Tunlid A."/>
            <person name="Henrissat B."/>
            <person name="Grigoriev I.V."/>
            <person name="Hibbett D.S."/>
            <person name="Martin F."/>
            <person name="Nordberg H.P."/>
            <person name="Cantor M.N."/>
            <person name="Hua S.X."/>
        </authorList>
    </citation>
    <scope>NUCLEOTIDE SEQUENCE [LARGE SCALE GENOMIC DNA]</scope>
    <source>
        <strain evidence="1 2">441</strain>
    </source>
</reference>
<evidence type="ECO:0000313" key="1">
    <source>
        <dbReference type="EMBL" id="KIK15180.1"/>
    </source>
</evidence>
<dbReference type="EMBL" id="KN833902">
    <property type="protein sequence ID" value="KIK15180.1"/>
    <property type="molecule type" value="Genomic_DNA"/>
</dbReference>
<dbReference type="HOGENOM" id="CLU_001305_4_3_1"/>
<dbReference type="Proteomes" id="UP000054018">
    <property type="component" value="Unassembled WGS sequence"/>
</dbReference>
<sequence length="118" mass="13181">MPPKSPDSCSTLKDIADILFKEFKKEERDRDFDAIIIMGQIALELTPLDHPHRHSALIDLAGHLSERFNKEGRTEDLDELIAIAEAIGLARTALSICPPGHPDRALTRDHLASYVQTK</sequence>
<organism evidence="1 2">
    <name type="scientific">Pisolithus microcarpus 441</name>
    <dbReference type="NCBI Taxonomy" id="765257"/>
    <lineage>
        <taxon>Eukaryota</taxon>
        <taxon>Fungi</taxon>
        <taxon>Dikarya</taxon>
        <taxon>Basidiomycota</taxon>
        <taxon>Agaricomycotina</taxon>
        <taxon>Agaricomycetes</taxon>
        <taxon>Agaricomycetidae</taxon>
        <taxon>Boletales</taxon>
        <taxon>Sclerodermatineae</taxon>
        <taxon>Pisolithaceae</taxon>
        <taxon>Pisolithus</taxon>
    </lineage>
</organism>
<reference evidence="2" key="2">
    <citation type="submission" date="2015-01" db="EMBL/GenBank/DDBJ databases">
        <title>Evolutionary Origins and Diversification of the Mycorrhizal Mutualists.</title>
        <authorList>
            <consortium name="DOE Joint Genome Institute"/>
            <consortium name="Mycorrhizal Genomics Consortium"/>
            <person name="Kohler A."/>
            <person name="Kuo A."/>
            <person name="Nagy L.G."/>
            <person name="Floudas D."/>
            <person name="Copeland A."/>
            <person name="Barry K.W."/>
            <person name="Cichocki N."/>
            <person name="Veneault-Fourrey C."/>
            <person name="LaButti K."/>
            <person name="Lindquist E.A."/>
            <person name="Lipzen A."/>
            <person name="Lundell T."/>
            <person name="Morin E."/>
            <person name="Murat C."/>
            <person name="Riley R."/>
            <person name="Ohm R."/>
            <person name="Sun H."/>
            <person name="Tunlid A."/>
            <person name="Henrissat B."/>
            <person name="Grigoriev I.V."/>
            <person name="Hibbett D.S."/>
            <person name="Martin F."/>
        </authorList>
    </citation>
    <scope>NUCLEOTIDE SEQUENCE [LARGE SCALE GENOMIC DNA]</scope>
    <source>
        <strain evidence="2">441</strain>
    </source>
</reference>
<name>A0A0C9XS71_9AGAM</name>
<keyword evidence="2" id="KW-1185">Reference proteome</keyword>
<feature type="non-terminal residue" evidence="1">
    <location>
        <position position="118"/>
    </location>
</feature>
<dbReference type="OrthoDB" id="2690978at2759"/>
<dbReference type="AlphaFoldDB" id="A0A0C9XS71"/>
<proteinExistence type="predicted"/>
<evidence type="ECO:0000313" key="2">
    <source>
        <dbReference type="Proteomes" id="UP000054018"/>
    </source>
</evidence>
<gene>
    <name evidence="1" type="ORF">PISMIDRAFT_115592</name>
</gene>
<dbReference type="STRING" id="765257.A0A0C9XS71"/>